<organism evidence="2 3">
    <name type="scientific">Morus notabilis</name>
    <dbReference type="NCBI Taxonomy" id="981085"/>
    <lineage>
        <taxon>Eukaryota</taxon>
        <taxon>Viridiplantae</taxon>
        <taxon>Streptophyta</taxon>
        <taxon>Embryophyta</taxon>
        <taxon>Tracheophyta</taxon>
        <taxon>Spermatophyta</taxon>
        <taxon>Magnoliopsida</taxon>
        <taxon>eudicotyledons</taxon>
        <taxon>Gunneridae</taxon>
        <taxon>Pentapetalae</taxon>
        <taxon>rosids</taxon>
        <taxon>fabids</taxon>
        <taxon>Rosales</taxon>
        <taxon>Moraceae</taxon>
        <taxon>Moreae</taxon>
        <taxon>Morus</taxon>
    </lineage>
</organism>
<sequence>MVAHDQRSGLMAIPTIKKIIIHSNSIKKKGISKPKNMGRWGLTQISWSLEVELHGTTAVTPSTNGNRDSNSLHGRQQRQRHLPQW</sequence>
<accession>W9QDQ4</accession>
<protein>
    <submittedName>
        <fullName evidence="2">Uncharacterized protein</fullName>
    </submittedName>
</protein>
<evidence type="ECO:0000313" key="2">
    <source>
        <dbReference type="EMBL" id="EXB29425.1"/>
    </source>
</evidence>
<gene>
    <name evidence="2" type="ORF">L484_022095</name>
</gene>
<evidence type="ECO:0000313" key="3">
    <source>
        <dbReference type="Proteomes" id="UP000030645"/>
    </source>
</evidence>
<dbReference type="AlphaFoldDB" id="W9QDQ4"/>
<proteinExistence type="predicted"/>
<feature type="compositionally biased region" description="Basic residues" evidence="1">
    <location>
        <begin position="75"/>
        <end position="85"/>
    </location>
</feature>
<name>W9QDQ4_9ROSA</name>
<reference evidence="3" key="1">
    <citation type="submission" date="2013-01" db="EMBL/GenBank/DDBJ databases">
        <title>Draft Genome Sequence of a Mulberry Tree, Morus notabilis C.K. Schneid.</title>
        <authorList>
            <person name="He N."/>
            <person name="Zhao S."/>
        </authorList>
    </citation>
    <scope>NUCLEOTIDE SEQUENCE</scope>
</reference>
<keyword evidence="3" id="KW-1185">Reference proteome</keyword>
<dbReference type="Proteomes" id="UP000030645">
    <property type="component" value="Unassembled WGS sequence"/>
</dbReference>
<evidence type="ECO:0000256" key="1">
    <source>
        <dbReference type="SAM" id="MobiDB-lite"/>
    </source>
</evidence>
<dbReference type="EMBL" id="KE343439">
    <property type="protein sequence ID" value="EXB29425.1"/>
    <property type="molecule type" value="Genomic_DNA"/>
</dbReference>
<feature type="compositionally biased region" description="Polar residues" evidence="1">
    <location>
        <begin position="57"/>
        <end position="74"/>
    </location>
</feature>
<feature type="region of interest" description="Disordered" evidence="1">
    <location>
        <begin position="56"/>
        <end position="85"/>
    </location>
</feature>